<accession>D8TZS7</accession>
<keyword evidence="5 7" id="KW-0067">ATP-binding</keyword>
<feature type="active site" description="Proton acceptor" evidence="6">
    <location>
        <position position="136"/>
    </location>
</feature>
<keyword evidence="1" id="KW-0723">Serine/threonine-protein kinase</keyword>
<dbReference type="SUPFAM" id="SSF56112">
    <property type="entry name" value="Protein kinase-like (PK-like)"/>
    <property type="match status" value="1"/>
</dbReference>
<organism evidence="12">
    <name type="scientific">Volvox carteri f. nagariensis</name>
    <dbReference type="NCBI Taxonomy" id="3068"/>
    <lineage>
        <taxon>Eukaryota</taxon>
        <taxon>Viridiplantae</taxon>
        <taxon>Chlorophyta</taxon>
        <taxon>core chlorophytes</taxon>
        <taxon>Chlorophyceae</taxon>
        <taxon>CS clade</taxon>
        <taxon>Chlamydomonadales</taxon>
        <taxon>Volvocaceae</taxon>
        <taxon>Volvox</taxon>
    </lineage>
</organism>
<keyword evidence="2" id="KW-0808">Transferase</keyword>
<sequence length="303" mass="33559">MRRPLWRLSDYVIGGRLYKGDVSSVYKAVCQRSGYKVVLKVYSLPRVAENAAHTLVREIRIHTELEHDNILALYGVFEEDDRLVLVLERAMRGDLFRLHRSLPYCRMNEDQLRVLVLAPLLDALSYLHSKGVCHRDIKPENLLLTANWQLRMADFGAAINLVHERAVTRTGTSAWRDDDPELAYSTAADVWSVGVLSYEMLVGFPPFINNNYNSGDFSGHGGAAGGSSGGGGGGGGRPSPRELCFPHFVSAGGRDFISCALAERPGDRPTAVQLLRHPWLKHAVRQHQARKNSNNSNNNGGGQ</sequence>
<dbReference type="STRING" id="3068.D8TZS7"/>
<evidence type="ECO:0000256" key="2">
    <source>
        <dbReference type="ARBA" id="ARBA00022679"/>
    </source>
</evidence>
<keyword evidence="4" id="KW-0418">Kinase</keyword>
<evidence type="ECO:0000256" key="4">
    <source>
        <dbReference type="ARBA" id="ARBA00022777"/>
    </source>
</evidence>
<feature type="region of interest" description="Disordered" evidence="9">
    <location>
        <begin position="283"/>
        <end position="303"/>
    </location>
</feature>
<dbReference type="GO" id="GO:0005524">
    <property type="term" value="F:ATP binding"/>
    <property type="evidence" value="ECO:0007669"/>
    <property type="project" value="UniProtKB-KW"/>
</dbReference>
<dbReference type="Pfam" id="PF00069">
    <property type="entry name" value="Pkinase"/>
    <property type="match status" value="1"/>
</dbReference>
<dbReference type="InterPro" id="IPR011009">
    <property type="entry name" value="Kinase-like_dom_sf"/>
</dbReference>
<dbReference type="GO" id="GO:0004674">
    <property type="term" value="F:protein serine/threonine kinase activity"/>
    <property type="evidence" value="ECO:0007669"/>
    <property type="project" value="UniProtKB-KW"/>
</dbReference>
<evidence type="ECO:0000313" key="11">
    <source>
        <dbReference type="EMBL" id="EFJ47068.1"/>
    </source>
</evidence>
<protein>
    <recommendedName>
        <fullName evidence="10">Protein kinase domain-containing protein</fullName>
    </recommendedName>
</protein>
<dbReference type="PROSITE" id="PS50011">
    <property type="entry name" value="PROTEIN_KINASE_DOM"/>
    <property type="match status" value="1"/>
</dbReference>
<feature type="binding site" evidence="7">
    <location>
        <position position="40"/>
    </location>
    <ligand>
        <name>ATP</name>
        <dbReference type="ChEBI" id="CHEBI:30616"/>
    </ligand>
</feature>
<dbReference type="InterPro" id="IPR030616">
    <property type="entry name" value="Aur-like"/>
</dbReference>
<dbReference type="AlphaFoldDB" id="D8TZS7"/>
<reference evidence="11 12" key="1">
    <citation type="journal article" date="2010" name="Science">
        <title>Genomic analysis of organismal complexity in the multicellular green alga Volvox carteri.</title>
        <authorList>
            <person name="Prochnik S.E."/>
            <person name="Umen J."/>
            <person name="Nedelcu A.M."/>
            <person name="Hallmann A."/>
            <person name="Miller S.M."/>
            <person name="Nishii I."/>
            <person name="Ferris P."/>
            <person name="Kuo A."/>
            <person name="Mitros T."/>
            <person name="Fritz-Laylin L.K."/>
            <person name="Hellsten U."/>
            <person name="Chapman J."/>
            <person name="Simakov O."/>
            <person name="Rensing S.A."/>
            <person name="Terry A."/>
            <person name="Pangilinan J."/>
            <person name="Kapitonov V."/>
            <person name="Jurka J."/>
            <person name="Salamov A."/>
            <person name="Shapiro H."/>
            <person name="Schmutz J."/>
            <person name="Grimwood J."/>
            <person name="Lindquist E."/>
            <person name="Lucas S."/>
            <person name="Grigoriev I.V."/>
            <person name="Schmitt R."/>
            <person name="Kirk D."/>
            <person name="Rokhsar D.S."/>
        </authorList>
    </citation>
    <scope>NUCLEOTIDE SEQUENCE [LARGE SCALE GENOMIC DNA]</scope>
    <source>
        <strain evidence="12">f. Nagariensis / Eve</strain>
    </source>
</reference>
<dbReference type="PANTHER" id="PTHR24350">
    <property type="entry name" value="SERINE/THREONINE-PROTEIN KINASE IAL-RELATED"/>
    <property type="match status" value="1"/>
</dbReference>
<evidence type="ECO:0000256" key="3">
    <source>
        <dbReference type="ARBA" id="ARBA00022741"/>
    </source>
</evidence>
<proteinExistence type="predicted"/>
<name>D8TZS7_VOLCA</name>
<dbReference type="GeneID" id="9616046"/>
<evidence type="ECO:0000256" key="5">
    <source>
        <dbReference type="ARBA" id="ARBA00022840"/>
    </source>
</evidence>
<feature type="compositionally biased region" description="Low complexity" evidence="9">
    <location>
        <begin position="292"/>
        <end position="303"/>
    </location>
</feature>
<dbReference type="EMBL" id="GL378347">
    <property type="protein sequence ID" value="EFJ47068.1"/>
    <property type="molecule type" value="Genomic_DNA"/>
</dbReference>
<feature type="binding site" evidence="7">
    <location>
        <begin position="140"/>
        <end position="141"/>
    </location>
    <ligand>
        <name>ATP</name>
        <dbReference type="ChEBI" id="CHEBI:30616"/>
    </ligand>
</feature>
<keyword evidence="12" id="KW-1185">Reference proteome</keyword>
<dbReference type="InterPro" id="IPR000719">
    <property type="entry name" value="Prot_kinase_dom"/>
</dbReference>
<dbReference type="SMART" id="SM00220">
    <property type="entry name" value="S_TKc"/>
    <property type="match status" value="1"/>
</dbReference>
<dbReference type="eggNOG" id="KOG0580">
    <property type="taxonomic scope" value="Eukaryota"/>
</dbReference>
<dbReference type="Proteomes" id="UP000001058">
    <property type="component" value="Unassembled WGS sequence"/>
</dbReference>
<dbReference type="Gene3D" id="1.10.510.10">
    <property type="entry name" value="Transferase(Phosphotransferase) domain 1"/>
    <property type="match status" value="1"/>
</dbReference>
<feature type="cross-link" description="Glycyl lysine isopeptide (Lys-Gly) (interchain with G-Cter in SUMO2)" evidence="8">
    <location>
        <position position="138"/>
    </location>
</feature>
<dbReference type="FunFam" id="1.10.510.10:FF:000813">
    <property type="entry name" value="Aurora-like kinase"/>
    <property type="match status" value="1"/>
</dbReference>
<evidence type="ECO:0000256" key="6">
    <source>
        <dbReference type="PIRSR" id="PIRSR630616-1"/>
    </source>
</evidence>
<keyword evidence="3 7" id="KW-0547">Nucleotide-binding</keyword>
<feature type="binding site" evidence="7">
    <location>
        <position position="154"/>
    </location>
    <ligand>
        <name>ATP</name>
        <dbReference type="ChEBI" id="CHEBI:30616"/>
    </ligand>
</feature>
<evidence type="ECO:0000259" key="10">
    <source>
        <dbReference type="PROSITE" id="PS50011"/>
    </source>
</evidence>
<dbReference type="OrthoDB" id="377346at2759"/>
<evidence type="ECO:0000256" key="1">
    <source>
        <dbReference type="ARBA" id="ARBA00022527"/>
    </source>
</evidence>
<gene>
    <name evidence="11" type="ORF">VOLCADRAFT_61773</name>
</gene>
<evidence type="ECO:0000256" key="8">
    <source>
        <dbReference type="PIRSR" id="PIRSR630616-3"/>
    </source>
</evidence>
<evidence type="ECO:0000256" key="9">
    <source>
        <dbReference type="SAM" id="MobiDB-lite"/>
    </source>
</evidence>
<dbReference type="PROSITE" id="PS00108">
    <property type="entry name" value="PROTEIN_KINASE_ST"/>
    <property type="match status" value="1"/>
</dbReference>
<feature type="binding site" evidence="7">
    <location>
        <begin position="88"/>
        <end position="90"/>
    </location>
    <ligand>
        <name>ATP</name>
        <dbReference type="ChEBI" id="CHEBI:30616"/>
    </ligand>
</feature>
<feature type="domain" description="Protein kinase" evidence="10">
    <location>
        <begin position="11"/>
        <end position="280"/>
    </location>
</feature>
<evidence type="ECO:0000256" key="7">
    <source>
        <dbReference type="PIRSR" id="PIRSR630616-2"/>
    </source>
</evidence>
<dbReference type="KEGG" id="vcn:VOLCADRAFT_61773"/>
<dbReference type="RefSeq" id="XP_002951963.1">
    <property type="nucleotide sequence ID" value="XM_002951917.1"/>
</dbReference>
<dbReference type="InParanoid" id="D8TZS7"/>
<dbReference type="InterPro" id="IPR008271">
    <property type="entry name" value="Ser/Thr_kinase_AS"/>
</dbReference>
<evidence type="ECO:0000313" key="12">
    <source>
        <dbReference type="Proteomes" id="UP000001058"/>
    </source>
</evidence>